<gene>
    <name evidence="1" type="ORF">FA95DRAFT_1576999</name>
</gene>
<organism evidence="1 2">
    <name type="scientific">Auriscalpium vulgare</name>
    <dbReference type="NCBI Taxonomy" id="40419"/>
    <lineage>
        <taxon>Eukaryota</taxon>
        <taxon>Fungi</taxon>
        <taxon>Dikarya</taxon>
        <taxon>Basidiomycota</taxon>
        <taxon>Agaricomycotina</taxon>
        <taxon>Agaricomycetes</taxon>
        <taxon>Russulales</taxon>
        <taxon>Auriscalpiaceae</taxon>
        <taxon>Auriscalpium</taxon>
    </lineage>
</organism>
<dbReference type="EMBL" id="MU276201">
    <property type="protein sequence ID" value="KAI0040380.1"/>
    <property type="molecule type" value="Genomic_DNA"/>
</dbReference>
<name>A0ACB8R9B7_9AGAM</name>
<accession>A0ACB8R9B7</accession>
<proteinExistence type="predicted"/>
<evidence type="ECO:0000313" key="1">
    <source>
        <dbReference type="EMBL" id="KAI0040380.1"/>
    </source>
</evidence>
<sequence length="265" mass="29568">MNIDRFEASRHRRKPTCGFMRGRIKGSTADVFNLANSFHSPPSLSKYILLRIIYDPVSILTGLVKPFDSMDYLAHAISLECDDSDRKTSQVQLWPTPQDWSPQDQLWFSGSQPELSIEIHSVQRSIMDTKAFTELLLGAVESLSLRWQQTTLKPIWRAWLSRARAVKLLCLRSANTAEVVIQTMAPLGRTTDVLFPSLETLVLAFPELATTPGPGETLLACVSARQAAGCPIHEVRLPMDAPWVDDLRTVVPVVMIVTAVDGRID</sequence>
<reference evidence="1" key="1">
    <citation type="submission" date="2021-02" db="EMBL/GenBank/DDBJ databases">
        <authorList>
            <consortium name="DOE Joint Genome Institute"/>
            <person name="Ahrendt S."/>
            <person name="Looney B.P."/>
            <person name="Miyauchi S."/>
            <person name="Morin E."/>
            <person name="Drula E."/>
            <person name="Courty P.E."/>
            <person name="Chicoki N."/>
            <person name="Fauchery L."/>
            <person name="Kohler A."/>
            <person name="Kuo A."/>
            <person name="Labutti K."/>
            <person name="Pangilinan J."/>
            <person name="Lipzen A."/>
            <person name="Riley R."/>
            <person name="Andreopoulos W."/>
            <person name="He G."/>
            <person name="Johnson J."/>
            <person name="Barry K.W."/>
            <person name="Grigoriev I.V."/>
            <person name="Nagy L."/>
            <person name="Hibbett D."/>
            <person name="Henrissat B."/>
            <person name="Matheny P.B."/>
            <person name="Labbe J."/>
            <person name="Martin F."/>
        </authorList>
    </citation>
    <scope>NUCLEOTIDE SEQUENCE</scope>
    <source>
        <strain evidence="1">FP105234-sp</strain>
    </source>
</reference>
<evidence type="ECO:0000313" key="2">
    <source>
        <dbReference type="Proteomes" id="UP000814033"/>
    </source>
</evidence>
<reference evidence="1" key="2">
    <citation type="journal article" date="2022" name="New Phytol.">
        <title>Evolutionary transition to the ectomycorrhizal habit in the genomes of a hyperdiverse lineage of mushroom-forming fungi.</title>
        <authorList>
            <person name="Looney B."/>
            <person name="Miyauchi S."/>
            <person name="Morin E."/>
            <person name="Drula E."/>
            <person name="Courty P.E."/>
            <person name="Kohler A."/>
            <person name="Kuo A."/>
            <person name="LaButti K."/>
            <person name="Pangilinan J."/>
            <person name="Lipzen A."/>
            <person name="Riley R."/>
            <person name="Andreopoulos W."/>
            <person name="He G."/>
            <person name="Johnson J."/>
            <person name="Nolan M."/>
            <person name="Tritt A."/>
            <person name="Barry K.W."/>
            <person name="Grigoriev I.V."/>
            <person name="Nagy L.G."/>
            <person name="Hibbett D."/>
            <person name="Henrissat B."/>
            <person name="Matheny P.B."/>
            <person name="Labbe J."/>
            <person name="Martin F.M."/>
        </authorList>
    </citation>
    <scope>NUCLEOTIDE SEQUENCE</scope>
    <source>
        <strain evidence="1">FP105234-sp</strain>
    </source>
</reference>
<comment type="caution">
    <text evidence="1">The sequence shown here is derived from an EMBL/GenBank/DDBJ whole genome shotgun (WGS) entry which is preliminary data.</text>
</comment>
<keyword evidence="2" id="KW-1185">Reference proteome</keyword>
<dbReference type="Proteomes" id="UP000814033">
    <property type="component" value="Unassembled WGS sequence"/>
</dbReference>
<protein>
    <submittedName>
        <fullName evidence="1">Uncharacterized protein</fullName>
    </submittedName>
</protein>